<comment type="function">
    <text evidence="6">Required for the export of mRNAs containing poly(A) tails from the nucleus into the cytoplasm.</text>
</comment>
<feature type="region of interest" description="Disordered" evidence="10">
    <location>
        <begin position="120"/>
        <end position="155"/>
    </location>
</feature>
<organism evidence="12 13">
    <name type="scientific">Cercopithifilaria johnstoni</name>
    <dbReference type="NCBI Taxonomy" id="2874296"/>
    <lineage>
        <taxon>Eukaryota</taxon>
        <taxon>Metazoa</taxon>
        <taxon>Ecdysozoa</taxon>
        <taxon>Nematoda</taxon>
        <taxon>Chromadorea</taxon>
        <taxon>Rhabditida</taxon>
        <taxon>Spirurina</taxon>
        <taxon>Spiruromorpha</taxon>
        <taxon>Filarioidea</taxon>
        <taxon>Onchocercidae</taxon>
        <taxon>Cercopithifilaria</taxon>
    </lineage>
</organism>
<keyword evidence="13" id="KW-1185">Reference proteome</keyword>
<reference evidence="12" key="1">
    <citation type="submission" date="2021-09" db="EMBL/GenBank/DDBJ databases">
        <authorList>
            <consortium name="Pathogen Informatics"/>
        </authorList>
    </citation>
    <scope>NUCLEOTIDE SEQUENCE</scope>
</reference>
<feature type="zinc finger region" description="C3H1-type" evidence="9">
    <location>
        <begin position="7"/>
        <end position="29"/>
    </location>
</feature>
<proteinExistence type="predicted"/>
<dbReference type="GO" id="GO:0031965">
    <property type="term" value="C:nuclear membrane"/>
    <property type="evidence" value="ECO:0007669"/>
    <property type="project" value="UniProtKB-SubCell"/>
</dbReference>
<feature type="region of interest" description="Disordered" evidence="10">
    <location>
        <begin position="38"/>
        <end position="63"/>
    </location>
</feature>
<dbReference type="PROSITE" id="PS50103">
    <property type="entry name" value="ZF_C3H1"/>
    <property type="match status" value="1"/>
</dbReference>
<feature type="compositionally biased region" description="Basic and acidic residues" evidence="10">
    <location>
        <begin position="129"/>
        <end position="144"/>
    </location>
</feature>
<dbReference type="GO" id="GO:0008270">
    <property type="term" value="F:zinc ion binding"/>
    <property type="evidence" value="ECO:0007669"/>
    <property type="project" value="UniProtKB-KW"/>
</dbReference>
<keyword evidence="5" id="KW-0539">Nucleus</keyword>
<dbReference type="Gene3D" id="4.10.1000.10">
    <property type="entry name" value="Zinc finger, CCCH-type"/>
    <property type="match status" value="1"/>
</dbReference>
<evidence type="ECO:0000256" key="7">
    <source>
        <dbReference type="ARBA" id="ARBA00039886"/>
    </source>
</evidence>
<evidence type="ECO:0000256" key="2">
    <source>
        <dbReference type="ARBA" id="ARBA00022723"/>
    </source>
</evidence>
<evidence type="ECO:0000313" key="12">
    <source>
        <dbReference type="EMBL" id="CAG9540435.1"/>
    </source>
</evidence>
<keyword evidence="3 9" id="KW-0863">Zinc-finger</keyword>
<comment type="caution">
    <text evidence="12">The sequence shown here is derived from an EMBL/GenBank/DDBJ whole genome shotgun (WGS) entry which is preliminary data.</text>
</comment>
<dbReference type="InterPro" id="IPR051767">
    <property type="entry name" value="Nucleoporin_NUP42"/>
</dbReference>
<dbReference type="Proteomes" id="UP000746747">
    <property type="component" value="Unassembled WGS sequence"/>
</dbReference>
<dbReference type="SMART" id="SM00356">
    <property type="entry name" value="ZnF_C3H1"/>
    <property type="match status" value="1"/>
</dbReference>
<dbReference type="InterPro" id="IPR000571">
    <property type="entry name" value="Znf_CCCH"/>
</dbReference>
<feature type="domain" description="C3H1-type" evidence="11">
    <location>
        <begin position="7"/>
        <end position="29"/>
    </location>
</feature>
<evidence type="ECO:0000256" key="10">
    <source>
        <dbReference type="SAM" id="MobiDB-lite"/>
    </source>
</evidence>
<dbReference type="PANTHER" id="PTHR46527">
    <property type="entry name" value="NUCLEOPORIN-LIKE PROTEIN 2"/>
    <property type="match status" value="1"/>
</dbReference>
<keyword evidence="4 9" id="KW-0862">Zinc</keyword>
<evidence type="ECO:0000256" key="8">
    <source>
        <dbReference type="ARBA" id="ARBA00042384"/>
    </source>
</evidence>
<protein>
    <recommendedName>
        <fullName evidence="7">Nucleoporin NUP42</fullName>
    </recommendedName>
    <alternativeName>
        <fullName evidence="8">Nucleoporin-like protein 2</fullName>
    </alternativeName>
</protein>
<evidence type="ECO:0000256" key="5">
    <source>
        <dbReference type="ARBA" id="ARBA00023242"/>
    </source>
</evidence>
<name>A0A8J2MUK0_9BILA</name>
<evidence type="ECO:0000313" key="13">
    <source>
        <dbReference type="Proteomes" id="UP000746747"/>
    </source>
</evidence>
<dbReference type="EMBL" id="CAKAEH010001958">
    <property type="protein sequence ID" value="CAG9540435.1"/>
    <property type="molecule type" value="Genomic_DNA"/>
</dbReference>
<evidence type="ECO:0000256" key="1">
    <source>
        <dbReference type="ARBA" id="ARBA00004335"/>
    </source>
</evidence>
<accession>A0A8J2MUK0</accession>
<dbReference type="SUPFAM" id="SSF90229">
    <property type="entry name" value="CCCH zinc finger"/>
    <property type="match status" value="1"/>
</dbReference>
<evidence type="ECO:0000259" key="11">
    <source>
        <dbReference type="PROSITE" id="PS50103"/>
    </source>
</evidence>
<comment type="subcellular location">
    <subcellularLocation>
        <location evidence="1">Nucleus membrane</location>
        <topology evidence="1">Peripheral membrane protein</topology>
        <orientation evidence="1">Cytoplasmic side</orientation>
    </subcellularLocation>
</comment>
<evidence type="ECO:0000256" key="3">
    <source>
        <dbReference type="ARBA" id="ARBA00022771"/>
    </source>
</evidence>
<dbReference type="Pfam" id="PF18345">
    <property type="entry name" value="zf_CCCH_4"/>
    <property type="match status" value="1"/>
</dbReference>
<keyword evidence="2 9" id="KW-0479">Metal-binding</keyword>
<sequence>MHHPMIRCKFFARGNCRNGEACPFAHILQSEIVNLQQSDTRRGDIQRERRRRPTGQAGFNTHDLNEHFQSSSQHFDKSRYKWVSPLLKEREGAKIKLIQNQNNSKDVCDKDITANRKSATEASGTDLFPDNKKGMIPDKTKSESLVDEDENNGFTDDCNNLMQQLYSKMEDLTIEQIKQFEGDEFEYGKVPTIPPPKEFCF</sequence>
<evidence type="ECO:0000256" key="9">
    <source>
        <dbReference type="PROSITE-ProRule" id="PRU00723"/>
    </source>
</evidence>
<gene>
    <name evidence="12" type="ORF">CJOHNSTONI_LOCUS9949</name>
</gene>
<dbReference type="OrthoDB" id="20729at2759"/>
<dbReference type="InterPro" id="IPR036855">
    <property type="entry name" value="Znf_CCCH_sf"/>
</dbReference>
<dbReference type="PANTHER" id="PTHR46527:SF1">
    <property type="entry name" value="NUCLEOPORIN NUP42"/>
    <property type="match status" value="1"/>
</dbReference>
<evidence type="ECO:0000256" key="4">
    <source>
        <dbReference type="ARBA" id="ARBA00022833"/>
    </source>
</evidence>
<dbReference type="AlphaFoldDB" id="A0A8J2MUK0"/>
<evidence type="ECO:0000256" key="6">
    <source>
        <dbReference type="ARBA" id="ARBA00037262"/>
    </source>
</evidence>